<dbReference type="Proteomes" id="UP000276991">
    <property type="component" value="Unassembled WGS sequence"/>
</dbReference>
<dbReference type="EMBL" id="UPTC01001248">
    <property type="protein sequence ID" value="VBB31473.1"/>
    <property type="molecule type" value="Genomic_DNA"/>
</dbReference>
<protein>
    <submittedName>
        <fullName evidence="1">Uncharacterized protein</fullName>
    </submittedName>
</protein>
<name>A0A498SHZ4_ACAVI</name>
<accession>A0A498SHZ4</accession>
<reference evidence="1 2" key="1">
    <citation type="submission" date="2018-08" db="EMBL/GenBank/DDBJ databases">
        <authorList>
            <person name="Laetsch R D."/>
            <person name="Stevens L."/>
            <person name="Kumar S."/>
            <person name="Blaxter L. M."/>
        </authorList>
    </citation>
    <scope>NUCLEOTIDE SEQUENCE [LARGE SCALE GENOMIC DNA]</scope>
</reference>
<keyword evidence="2" id="KW-1185">Reference proteome</keyword>
<dbReference type="OrthoDB" id="10455900at2759"/>
<gene>
    <name evidence="1" type="ORF">NAV_LOCUS6264</name>
</gene>
<evidence type="ECO:0000313" key="1">
    <source>
        <dbReference type="EMBL" id="VBB31473.1"/>
    </source>
</evidence>
<evidence type="ECO:0000313" key="2">
    <source>
        <dbReference type="Proteomes" id="UP000276991"/>
    </source>
</evidence>
<dbReference type="AlphaFoldDB" id="A0A498SHZ4"/>
<feature type="non-terminal residue" evidence="1">
    <location>
        <position position="1"/>
    </location>
</feature>
<sequence length="57" mass="7011">DQIKRLSNQLVVPYWRLLQRNRKVMYARPQMSLIAFADSTRPLFMRTERSYPYNFDE</sequence>
<organism evidence="1 2">
    <name type="scientific">Acanthocheilonema viteae</name>
    <name type="common">Filarial nematode worm</name>
    <name type="synonym">Dipetalonema viteae</name>
    <dbReference type="NCBI Taxonomy" id="6277"/>
    <lineage>
        <taxon>Eukaryota</taxon>
        <taxon>Metazoa</taxon>
        <taxon>Ecdysozoa</taxon>
        <taxon>Nematoda</taxon>
        <taxon>Chromadorea</taxon>
        <taxon>Rhabditida</taxon>
        <taxon>Spirurina</taxon>
        <taxon>Spiruromorpha</taxon>
        <taxon>Filarioidea</taxon>
        <taxon>Onchocercidae</taxon>
        <taxon>Acanthocheilonema</taxon>
    </lineage>
</organism>
<proteinExistence type="predicted"/>